<dbReference type="EMBL" id="JAMFMB010000018">
    <property type="protein sequence ID" value="MCL6284734.1"/>
    <property type="molecule type" value="Genomic_DNA"/>
</dbReference>
<dbReference type="Proteomes" id="UP001203880">
    <property type="component" value="Unassembled WGS sequence"/>
</dbReference>
<evidence type="ECO:0000313" key="2">
    <source>
        <dbReference type="Proteomes" id="UP001203880"/>
    </source>
</evidence>
<dbReference type="Pfam" id="PF06167">
    <property type="entry name" value="Peptidase_M90"/>
    <property type="match status" value="1"/>
</dbReference>
<proteinExistence type="predicted"/>
<keyword evidence="2" id="KW-1185">Reference proteome</keyword>
<dbReference type="Gene3D" id="1.10.472.150">
    <property type="entry name" value="Glucose-regulated metallo-peptidase M90, N-terminal domain"/>
    <property type="match status" value="1"/>
</dbReference>
<accession>A0ABT0Q780</accession>
<reference evidence="1" key="1">
    <citation type="submission" date="2022-05" db="EMBL/GenBank/DDBJ databases">
        <authorList>
            <person name="Park J.-S."/>
        </authorList>
    </citation>
    <scope>NUCLEOTIDE SEQUENCE</scope>
    <source>
        <strain evidence="1">2012CJ41-6</strain>
    </source>
</reference>
<dbReference type="InterPro" id="IPR042252">
    <property type="entry name" value="MtfA_N"/>
</dbReference>
<dbReference type="PANTHER" id="PTHR30164:SF2">
    <property type="entry name" value="PROTEIN MTFA"/>
    <property type="match status" value="1"/>
</dbReference>
<dbReference type="CDD" id="cd20169">
    <property type="entry name" value="Peptidase_M90_mtfA"/>
    <property type="match status" value="1"/>
</dbReference>
<dbReference type="InterPro" id="IPR024079">
    <property type="entry name" value="MetalloPept_cat_dom_sf"/>
</dbReference>
<sequence length="269" mass="30557">MWIFLALVMLVPAALGYRYWARRQARHRLLDTPLSDAQRATIENMVPIVRRLPPGLRAVMDGKVNLFLDQVDFVGCDGLEVTEDMQLSIAAQACLLVVNSELWYENLTTVLIYPNAFKSRQRRQSGYVVTEQEVVRTGESWDRGPVILSWAHSRQGALNDRDGQNVVFHEFAHQIDDLSGRTNGVPILSQGQSFAEWEHVFLTAYDAHVRAIEAGHRTVIDPYGAEGHEEFFAVSVEVFFERPQALKSDVPEVYEQLSKLFQLDPVAWS</sequence>
<evidence type="ECO:0000313" key="1">
    <source>
        <dbReference type="EMBL" id="MCL6284734.1"/>
    </source>
</evidence>
<gene>
    <name evidence="1" type="ORF">M3P21_14450</name>
</gene>
<dbReference type="Gene3D" id="3.40.390.10">
    <property type="entry name" value="Collagenase (Catalytic Domain)"/>
    <property type="match status" value="1"/>
</dbReference>
<dbReference type="PANTHER" id="PTHR30164">
    <property type="entry name" value="MTFA PEPTIDASE"/>
    <property type="match status" value="1"/>
</dbReference>
<dbReference type="InterPro" id="IPR010384">
    <property type="entry name" value="MtfA_fam"/>
</dbReference>
<dbReference type="RefSeq" id="WP_249710863.1">
    <property type="nucleotide sequence ID" value="NZ_JAMFMB010000018.1"/>
</dbReference>
<organism evidence="1 2">
    <name type="scientific">Ruegeria spongiae</name>
    <dbReference type="NCBI Taxonomy" id="2942209"/>
    <lineage>
        <taxon>Bacteria</taxon>
        <taxon>Pseudomonadati</taxon>
        <taxon>Pseudomonadota</taxon>
        <taxon>Alphaproteobacteria</taxon>
        <taxon>Rhodobacterales</taxon>
        <taxon>Roseobacteraceae</taxon>
        <taxon>Ruegeria</taxon>
    </lineage>
</organism>
<comment type="caution">
    <text evidence="1">The sequence shown here is derived from an EMBL/GenBank/DDBJ whole genome shotgun (WGS) entry which is preliminary data.</text>
</comment>
<protein>
    <submittedName>
        <fullName evidence="1">Zinc-dependent peptidase</fullName>
    </submittedName>
</protein>
<name>A0ABT0Q780_9RHOB</name>
<dbReference type="SUPFAM" id="SSF55486">
    <property type="entry name" value="Metalloproteases ('zincins'), catalytic domain"/>
    <property type="match status" value="1"/>
</dbReference>